<feature type="domain" description="CMP/dCMP-type deaminase" evidence="5">
    <location>
        <begin position="111"/>
        <end position="294"/>
    </location>
</feature>
<name>A0A833JC63_9BACT</name>
<dbReference type="PANTHER" id="PTHR11086:SF18">
    <property type="entry name" value="DEOXYCYTIDYLATE DEAMINASE"/>
    <property type="match status" value="1"/>
</dbReference>
<sequence>MRKIYGRNFILISVYESEESREKELLKRNYNIEESKESCNNSEIFNYKEAFVKFLMQKDQNEIEINKYGQDVQNTFPLGHYFVNSDDLNNLKNDIERLLKILFNHPFITPRFDESMMFHAYTEARRSADLSRQVGAIIANENGEIIASGFNDVPKFGGGFYQDGDNPDHRDFNIGYNPNKQIIEKFKIFFKEELLKDYNDTDKEKDKKITALFKKSGVGHLIEFFRAVHAEESAICDAARRGVSIKGCTLYVTTFPCHLCTKKIISSGIRRVVYIDPYPKSKAEYLFGHAVSINSDVDVQDKLNFQSFHGVSPSRYLNFFRKSESDRTEKNSSDIKIWKPEVIRIFSYRTVFSYYIREILSIISLRSKNNIDLENEYNELYEECIANFEKLTIFKDSEFDQKIKKVYSKKEMEYYK</sequence>
<keyword evidence="4" id="KW-0862">Zinc</keyword>
<dbReference type="AlphaFoldDB" id="A0A833JC63"/>
<keyword evidence="3" id="KW-0378">Hydrolase</keyword>
<dbReference type="GO" id="GO:0004132">
    <property type="term" value="F:dCMP deaminase activity"/>
    <property type="evidence" value="ECO:0007669"/>
    <property type="project" value="TreeGrafter"/>
</dbReference>
<dbReference type="GO" id="GO:0008270">
    <property type="term" value="F:zinc ion binding"/>
    <property type="evidence" value="ECO:0007669"/>
    <property type="project" value="InterPro"/>
</dbReference>
<evidence type="ECO:0000256" key="3">
    <source>
        <dbReference type="ARBA" id="ARBA00022801"/>
    </source>
</evidence>
<dbReference type="Gene3D" id="3.40.140.10">
    <property type="entry name" value="Cytidine Deaminase, domain 2"/>
    <property type="match status" value="1"/>
</dbReference>
<dbReference type="PANTHER" id="PTHR11086">
    <property type="entry name" value="DEOXYCYTIDYLATE DEAMINASE-RELATED"/>
    <property type="match status" value="1"/>
</dbReference>
<protein>
    <recommendedName>
        <fullName evidence="5">CMP/dCMP-type deaminase domain-containing protein</fullName>
    </recommendedName>
</protein>
<dbReference type="GO" id="GO:0005737">
    <property type="term" value="C:cytoplasm"/>
    <property type="evidence" value="ECO:0007669"/>
    <property type="project" value="TreeGrafter"/>
</dbReference>
<dbReference type="RefSeq" id="WP_152213577.1">
    <property type="nucleotide sequence ID" value="NZ_WFLN01000008.1"/>
</dbReference>
<evidence type="ECO:0000259" key="5">
    <source>
        <dbReference type="PROSITE" id="PS51747"/>
    </source>
</evidence>
<accession>A0A833JC63</accession>
<dbReference type="InterPro" id="IPR016192">
    <property type="entry name" value="APOBEC/CMP_deaminase_Zn-bd"/>
</dbReference>
<evidence type="ECO:0000256" key="2">
    <source>
        <dbReference type="ARBA" id="ARBA00022723"/>
    </source>
</evidence>
<evidence type="ECO:0000313" key="7">
    <source>
        <dbReference type="Proteomes" id="UP000442694"/>
    </source>
</evidence>
<dbReference type="PROSITE" id="PS00903">
    <property type="entry name" value="CYT_DCMP_DEAMINASES_1"/>
    <property type="match status" value="1"/>
</dbReference>
<keyword evidence="2" id="KW-0479">Metal-binding</keyword>
<comment type="caution">
    <text evidence="6">The sequence shown here is derived from an EMBL/GenBank/DDBJ whole genome shotgun (WGS) entry which is preliminary data.</text>
</comment>
<organism evidence="6 7">
    <name type="scientific">Fluviispira multicolorata</name>
    <dbReference type="NCBI Taxonomy" id="2654512"/>
    <lineage>
        <taxon>Bacteria</taxon>
        <taxon>Pseudomonadati</taxon>
        <taxon>Bdellovibrionota</taxon>
        <taxon>Oligoflexia</taxon>
        <taxon>Silvanigrellales</taxon>
        <taxon>Silvanigrellaceae</taxon>
        <taxon>Fluviispira</taxon>
    </lineage>
</organism>
<evidence type="ECO:0000256" key="4">
    <source>
        <dbReference type="ARBA" id="ARBA00022833"/>
    </source>
</evidence>
<reference evidence="6 7" key="1">
    <citation type="submission" date="2019-10" db="EMBL/GenBank/DDBJ databases">
        <title>New genus of Silvanigrellaceae.</title>
        <authorList>
            <person name="Pitt A."/>
            <person name="Hahn M.W."/>
        </authorList>
    </citation>
    <scope>NUCLEOTIDE SEQUENCE [LARGE SCALE GENOMIC DNA]</scope>
    <source>
        <strain evidence="6 7">33A1-SZDP</strain>
    </source>
</reference>
<evidence type="ECO:0000256" key="1">
    <source>
        <dbReference type="ARBA" id="ARBA00006576"/>
    </source>
</evidence>
<dbReference type="InterPro" id="IPR002125">
    <property type="entry name" value="CMP_dCMP_dom"/>
</dbReference>
<proteinExistence type="inferred from homology"/>
<keyword evidence="7" id="KW-1185">Reference proteome</keyword>
<evidence type="ECO:0000313" key="6">
    <source>
        <dbReference type="EMBL" id="KAB8029236.1"/>
    </source>
</evidence>
<dbReference type="InterPro" id="IPR015517">
    <property type="entry name" value="dCMP_deaminase-rel"/>
</dbReference>
<dbReference type="Proteomes" id="UP000442694">
    <property type="component" value="Unassembled WGS sequence"/>
</dbReference>
<dbReference type="SUPFAM" id="SSF53927">
    <property type="entry name" value="Cytidine deaminase-like"/>
    <property type="match status" value="1"/>
</dbReference>
<dbReference type="PROSITE" id="PS51747">
    <property type="entry name" value="CYT_DCMP_DEAMINASES_2"/>
    <property type="match status" value="1"/>
</dbReference>
<dbReference type="Pfam" id="PF00383">
    <property type="entry name" value="dCMP_cyt_deam_1"/>
    <property type="match status" value="1"/>
</dbReference>
<comment type="similarity">
    <text evidence="1">Belongs to the cytidine and deoxycytidylate deaminase family.</text>
</comment>
<gene>
    <name evidence="6" type="ORF">GCL57_11925</name>
</gene>
<dbReference type="InterPro" id="IPR016193">
    <property type="entry name" value="Cytidine_deaminase-like"/>
</dbReference>
<dbReference type="EMBL" id="WFLN01000008">
    <property type="protein sequence ID" value="KAB8029236.1"/>
    <property type="molecule type" value="Genomic_DNA"/>
</dbReference>